<dbReference type="CDD" id="cd01109">
    <property type="entry name" value="HTH_YyaN"/>
    <property type="match status" value="1"/>
</dbReference>
<feature type="domain" description="HTH merR-type" evidence="5">
    <location>
        <begin position="16"/>
        <end position="81"/>
    </location>
</feature>
<dbReference type="InterPro" id="IPR009061">
    <property type="entry name" value="DNA-bd_dom_put_sf"/>
</dbReference>
<reference evidence="8 9" key="1">
    <citation type="journal article" date="2015" name="Genome Announc.">
        <title>Expanding the biotechnology potential of lactobacilli through comparative genomics of 213 strains and associated genera.</title>
        <authorList>
            <person name="Sun Z."/>
            <person name="Harris H.M."/>
            <person name="McCann A."/>
            <person name="Guo C."/>
            <person name="Argimon S."/>
            <person name="Zhang W."/>
            <person name="Yang X."/>
            <person name="Jeffery I.B."/>
            <person name="Cooney J.C."/>
            <person name="Kagawa T.F."/>
            <person name="Liu W."/>
            <person name="Song Y."/>
            <person name="Salvetti E."/>
            <person name="Wrobel A."/>
            <person name="Rasinkangas P."/>
            <person name="Parkhill J."/>
            <person name="Rea M.C."/>
            <person name="O'Sullivan O."/>
            <person name="Ritari J."/>
            <person name="Douillard F.P."/>
            <person name="Paul Ross R."/>
            <person name="Yang R."/>
            <person name="Briner A.E."/>
            <person name="Felis G.E."/>
            <person name="de Vos W.M."/>
            <person name="Barrangou R."/>
            <person name="Klaenhammer T.R."/>
            <person name="Caufield P.W."/>
            <person name="Cui Y."/>
            <person name="Zhang H."/>
            <person name="O'Toole P.W."/>
        </authorList>
    </citation>
    <scope>NUCLEOTIDE SEQUENCE [LARGE SCALE GENOMIC DNA]</scope>
    <source>
        <strain evidence="6 9">ATCC BAA-66</strain>
        <strain evidence="7 8">DSM 13344</strain>
    </source>
</reference>
<gene>
    <name evidence="6" type="ORF">IV38_GL000899</name>
    <name evidence="7" type="ORF">IV40_GL000954</name>
</gene>
<evidence type="ECO:0000313" key="9">
    <source>
        <dbReference type="Proteomes" id="UP000051751"/>
    </source>
</evidence>
<dbReference type="Pfam" id="PF09278">
    <property type="entry name" value="MerR-DNA-bind"/>
    <property type="match status" value="1"/>
</dbReference>
<evidence type="ECO:0000256" key="1">
    <source>
        <dbReference type="ARBA" id="ARBA00023015"/>
    </source>
</evidence>
<keyword evidence="4" id="KW-0175">Coiled coil</keyword>
<evidence type="ECO:0000313" key="8">
    <source>
        <dbReference type="Proteomes" id="UP000051645"/>
    </source>
</evidence>
<dbReference type="PANTHER" id="PTHR30204">
    <property type="entry name" value="REDOX-CYCLING DRUG-SENSING TRANSCRIPTIONAL ACTIVATOR SOXR"/>
    <property type="match status" value="1"/>
</dbReference>
<dbReference type="Pfam" id="PF00376">
    <property type="entry name" value="MerR"/>
    <property type="match status" value="1"/>
</dbReference>
<dbReference type="EMBL" id="JQAZ01000002">
    <property type="protein sequence ID" value="KRN32894.1"/>
    <property type="molecule type" value="Genomic_DNA"/>
</dbReference>
<evidence type="ECO:0000313" key="7">
    <source>
        <dbReference type="EMBL" id="KRN32894.1"/>
    </source>
</evidence>
<keyword evidence="8" id="KW-1185">Reference proteome</keyword>
<dbReference type="SMART" id="SM00422">
    <property type="entry name" value="HTH_MERR"/>
    <property type="match status" value="1"/>
</dbReference>
<evidence type="ECO:0000256" key="2">
    <source>
        <dbReference type="ARBA" id="ARBA00023125"/>
    </source>
</evidence>
<proteinExistence type="predicted"/>
<keyword evidence="3" id="KW-0804">Transcription</keyword>
<name>A0A0R2FTC2_9LACO</name>
<dbReference type="AlphaFoldDB" id="A0A0R2FTC2"/>
<evidence type="ECO:0000256" key="3">
    <source>
        <dbReference type="ARBA" id="ARBA00023163"/>
    </source>
</evidence>
<dbReference type="GO" id="GO:0003677">
    <property type="term" value="F:DNA binding"/>
    <property type="evidence" value="ECO:0007669"/>
    <property type="project" value="UniProtKB-KW"/>
</dbReference>
<accession>A0A0R2FTC2</accession>
<protein>
    <submittedName>
        <fullName evidence="6">MerR family transcriptional regulator</fullName>
    </submittedName>
</protein>
<dbReference type="InterPro" id="IPR015358">
    <property type="entry name" value="Tscrpt_reg_MerR_DNA-bd"/>
</dbReference>
<dbReference type="EMBL" id="JQAT01000002">
    <property type="protein sequence ID" value="KRN28695.1"/>
    <property type="molecule type" value="Genomic_DNA"/>
</dbReference>
<dbReference type="STRING" id="81857.IV38_GL000899"/>
<dbReference type="PATRIC" id="fig|81857.3.peg.901"/>
<comment type="caution">
    <text evidence="6">The sequence shown here is derived from an EMBL/GenBank/DDBJ whole genome shotgun (WGS) entry which is preliminary data.</text>
</comment>
<dbReference type="Gene3D" id="1.10.1660.10">
    <property type="match status" value="1"/>
</dbReference>
<dbReference type="Proteomes" id="UP000051751">
    <property type="component" value="Unassembled WGS sequence"/>
</dbReference>
<dbReference type="GO" id="GO:0003700">
    <property type="term" value="F:DNA-binding transcription factor activity"/>
    <property type="evidence" value="ECO:0007669"/>
    <property type="project" value="InterPro"/>
</dbReference>
<evidence type="ECO:0000313" key="6">
    <source>
        <dbReference type="EMBL" id="KRN28695.1"/>
    </source>
</evidence>
<dbReference type="SUPFAM" id="SSF46955">
    <property type="entry name" value="Putative DNA-binding domain"/>
    <property type="match status" value="1"/>
</dbReference>
<evidence type="ECO:0000256" key="4">
    <source>
        <dbReference type="SAM" id="Coils"/>
    </source>
</evidence>
<dbReference type="PANTHER" id="PTHR30204:SF98">
    <property type="entry name" value="HTH-TYPE TRANSCRIPTIONAL REGULATOR ADHR"/>
    <property type="match status" value="1"/>
</dbReference>
<dbReference type="InterPro" id="IPR000551">
    <property type="entry name" value="MerR-type_HTH_dom"/>
</dbReference>
<organism evidence="6 9">
    <name type="scientific">Lactobacillus selangorensis</name>
    <dbReference type="NCBI Taxonomy" id="81857"/>
    <lineage>
        <taxon>Bacteria</taxon>
        <taxon>Bacillati</taxon>
        <taxon>Bacillota</taxon>
        <taxon>Bacilli</taxon>
        <taxon>Lactobacillales</taxon>
        <taxon>Lactobacillaceae</taxon>
        <taxon>Lactobacillus</taxon>
    </lineage>
</organism>
<dbReference type="PROSITE" id="PS50937">
    <property type="entry name" value="HTH_MERR_2"/>
    <property type="match status" value="1"/>
</dbReference>
<dbReference type="InterPro" id="IPR047057">
    <property type="entry name" value="MerR_fam"/>
</dbReference>
<dbReference type="Proteomes" id="UP000051645">
    <property type="component" value="Unassembled WGS sequence"/>
</dbReference>
<feature type="coiled-coil region" evidence="4">
    <location>
        <begin position="93"/>
        <end position="127"/>
    </location>
</feature>
<keyword evidence="2" id="KW-0238">DNA-binding</keyword>
<sequence>MAFAISFLGSDEVNSKRASQFLGMTIDTMRYYERIGVIPPVTRDQSGYRDYQIKDLNRLFLAKSLRAAGLSVESLVKYAKLNESVDHPEQAQKEILRQSLDELNQKIEDMENTRAILEHELDTFDDHLAKFHDEDHPIPYLSKLWQQNMKHKQDNE</sequence>
<keyword evidence="1" id="KW-0805">Transcription regulation</keyword>
<evidence type="ECO:0000259" key="5">
    <source>
        <dbReference type="PROSITE" id="PS50937"/>
    </source>
</evidence>